<protein>
    <recommendedName>
        <fullName evidence="3">PFU domain-containing protein</fullName>
    </recommendedName>
</protein>
<organism evidence="1 2">
    <name type="scientific">Stentor coeruleus</name>
    <dbReference type="NCBI Taxonomy" id="5963"/>
    <lineage>
        <taxon>Eukaryota</taxon>
        <taxon>Sar</taxon>
        <taxon>Alveolata</taxon>
        <taxon>Ciliophora</taxon>
        <taxon>Postciliodesmatophora</taxon>
        <taxon>Heterotrichea</taxon>
        <taxon>Heterotrichida</taxon>
        <taxon>Stentoridae</taxon>
        <taxon>Stentor</taxon>
    </lineage>
</organism>
<dbReference type="Proteomes" id="UP000187209">
    <property type="component" value="Unassembled WGS sequence"/>
</dbReference>
<dbReference type="PANTHER" id="PTHR35381">
    <property type="entry name" value="EF-HAND DOMAIN-CONTAINING PROTEIN"/>
    <property type="match status" value="1"/>
</dbReference>
<dbReference type="OrthoDB" id="296414at2759"/>
<evidence type="ECO:0000313" key="2">
    <source>
        <dbReference type="Proteomes" id="UP000187209"/>
    </source>
</evidence>
<reference evidence="1 2" key="1">
    <citation type="submission" date="2016-11" db="EMBL/GenBank/DDBJ databases">
        <title>The macronuclear genome of Stentor coeruleus: a giant cell with tiny introns.</title>
        <authorList>
            <person name="Slabodnick M."/>
            <person name="Ruby J.G."/>
            <person name="Reiff S.B."/>
            <person name="Swart E.C."/>
            <person name="Gosai S."/>
            <person name="Prabakaran S."/>
            <person name="Witkowska E."/>
            <person name="Larue G.E."/>
            <person name="Fisher S."/>
            <person name="Freeman R.M."/>
            <person name="Gunawardena J."/>
            <person name="Chu W."/>
            <person name="Stover N.A."/>
            <person name="Gregory B.D."/>
            <person name="Nowacki M."/>
            <person name="Derisi J."/>
            <person name="Roy S.W."/>
            <person name="Marshall W.F."/>
            <person name="Sood P."/>
        </authorList>
    </citation>
    <scope>NUCLEOTIDE SEQUENCE [LARGE SCALE GENOMIC DNA]</scope>
    <source>
        <strain evidence="1">WM001</strain>
    </source>
</reference>
<gene>
    <name evidence="1" type="ORF">SteCoe_23751</name>
</gene>
<dbReference type="PANTHER" id="PTHR35381:SF1">
    <property type="entry name" value="EF-HAND DOMAIN-CONTAINING PROTEIN"/>
    <property type="match status" value="1"/>
</dbReference>
<name>A0A1R2BJN0_9CILI</name>
<accession>A0A1R2BJN0</accession>
<proteinExistence type="predicted"/>
<dbReference type="AlphaFoldDB" id="A0A1R2BJN0"/>
<comment type="caution">
    <text evidence="1">The sequence shown here is derived from an EMBL/GenBank/DDBJ whole genome shotgun (WGS) entry which is preliminary data.</text>
</comment>
<evidence type="ECO:0008006" key="3">
    <source>
        <dbReference type="Google" id="ProtNLM"/>
    </source>
</evidence>
<dbReference type="EMBL" id="MPUH01000610">
    <property type="protein sequence ID" value="OMJ76815.1"/>
    <property type="molecule type" value="Genomic_DNA"/>
</dbReference>
<sequence>MNMSYIESDVSRTYITEPDPNKTPLLIMTVDIGEGLKDNIIIYTDSCIEDVVEEFAAKYNLVEDQTNTLINQINENLNDENIEPEELTRNEYFRQWHNHIDKHLSQEPSHRPKINKNSMRIMSQRQVRPVFERLYSQTHKNREAPSEIKITKSGTQCGNRLYNNWMVKQKLRDQERSRVEEQKEEEITKELTFKPNINKNISISSYFKQDPGNFQKIKEENIERKRFELLAKEQENCTFIPQINPVSEELIQNRLKTSGKNKFLELYEEAALRKEKNEELVEQYYESQFGIRGEGSMILQSDINEHIERLHTSRKETEEYLQNRRKELNSLIDPVTGQEFFKPKIGRPPKSNRGVPLINYLYKIKEKKSIQENVNRPIELISKNRNEEILARRKRTRYLEIFNSLNPCNCEKLYSEIVSTAYLDPEVTKVILPLLQELEETGEKLDFDEFYDSLENLCKVLTPEERYTLLKEKARQEVKYDEPRKACSSAGKIYSRSMKFKEEIEARNKAERIKKCDNELKECTFRPKITRYKRTKAMTNYSWLDM</sequence>
<keyword evidence="2" id="KW-1185">Reference proteome</keyword>
<evidence type="ECO:0000313" key="1">
    <source>
        <dbReference type="EMBL" id="OMJ76815.1"/>
    </source>
</evidence>